<dbReference type="InterPro" id="IPR027417">
    <property type="entry name" value="P-loop_NTPase"/>
</dbReference>
<dbReference type="NCBIfam" id="TIGR02786">
    <property type="entry name" value="addB_alphas"/>
    <property type="match status" value="1"/>
</dbReference>
<keyword evidence="3" id="KW-1185">Reference proteome</keyword>
<dbReference type="Pfam" id="PF12705">
    <property type="entry name" value="PDDEXK_1"/>
    <property type="match status" value="1"/>
</dbReference>
<reference evidence="2 3" key="1">
    <citation type="submission" date="2023-09" db="EMBL/GenBank/DDBJ databases">
        <title>Whole genome shotgun sequencing (WGS) of Bosea sp. ZW T0_25, isolated from stored onions (Allium cepa).</title>
        <authorList>
            <person name="Stoll D.A."/>
            <person name="Huch M."/>
        </authorList>
    </citation>
    <scope>NUCLEOTIDE SEQUENCE [LARGE SCALE GENOMIC DNA]</scope>
    <source>
        <strain evidence="2 3">ZW T0_25</strain>
    </source>
</reference>
<gene>
    <name evidence="2" type="primary">addB</name>
    <name evidence="2" type="ORF">RKE40_16965</name>
</gene>
<evidence type="ECO:0000313" key="3">
    <source>
        <dbReference type="Proteomes" id="UP001254257"/>
    </source>
</evidence>
<dbReference type="Gene3D" id="3.90.320.10">
    <property type="match status" value="1"/>
</dbReference>
<protein>
    <submittedName>
        <fullName evidence="2">Double-strand break repair protein AddB</fullName>
    </submittedName>
</protein>
<organism evidence="2 3">
    <name type="scientific">Bosea rubneri</name>
    <dbReference type="NCBI Taxonomy" id="3075434"/>
    <lineage>
        <taxon>Bacteria</taxon>
        <taxon>Pseudomonadati</taxon>
        <taxon>Pseudomonadota</taxon>
        <taxon>Alphaproteobacteria</taxon>
        <taxon>Hyphomicrobiales</taxon>
        <taxon>Boseaceae</taxon>
        <taxon>Bosea</taxon>
    </lineage>
</organism>
<name>A0ABU3SB19_9HYPH</name>
<proteinExistence type="predicted"/>
<dbReference type="InterPro" id="IPR011604">
    <property type="entry name" value="PDDEXK-like_dom_sf"/>
</dbReference>
<dbReference type="InterPro" id="IPR038726">
    <property type="entry name" value="PDDEXK_AddAB-type"/>
</dbReference>
<dbReference type="SUPFAM" id="SSF52540">
    <property type="entry name" value="P-loop containing nucleoside triphosphate hydrolases"/>
    <property type="match status" value="1"/>
</dbReference>
<dbReference type="InterPro" id="IPR014153">
    <property type="entry name" value="Ds_break_AddB"/>
</dbReference>
<comment type="caution">
    <text evidence="2">The sequence shown here is derived from an EMBL/GenBank/DDBJ whole genome shotgun (WGS) entry which is preliminary data.</text>
</comment>
<evidence type="ECO:0000259" key="1">
    <source>
        <dbReference type="Pfam" id="PF12705"/>
    </source>
</evidence>
<sequence length="563" mass="61361">MPARPQRSRAAPGCGDAGDRLLARRKLTPEDRAAAEQVLARFDAALSPLAAALARREPVLAEVAGAARAAVAAVGSDESGSSLVFRGPDGEALAALFDEIEAALAEAPTEGRARDWIAILSGLIDERAVVRREPGHPRLKIWGLLEARLLEAEHVVLGGLIEGVWPPATQTDSFLNRPMRAELGLTSPERRIGQTAHDFVQAALAGKVTLTRARKAGEAETIPSRFWQRLKAVTPADTWQAAEARGRELIGWAGLLSAPARATPASRPKPVPAPHLHPKRLSVTEVETLYRDPYALFARKILKLDALPEMAEDPGASDRGSLLHDIVAEFAQTYPEQMPAGAAASLIEIGERMFRAFDETPEVRAFWWPRFLMIVQNFVGWEERRRPELAKVAVEHDTQGEFPLPGGGGILLTGRADRIEVTREGKLRIIDFKTGAPPSDEQVRLGFAPQLTLEAELALRHGFPPTVRAAPVEALMYLKLGHDPKSWQKDKKLAFKDESQADVTARHLAHLLAHLAALRAGKEPYVSRRAPAYIKYASPYDQLARVKEWSAAPGLGSETGDEA</sequence>
<evidence type="ECO:0000313" key="2">
    <source>
        <dbReference type="EMBL" id="MDU0341592.1"/>
    </source>
</evidence>
<dbReference type="EMBL" id="JAWDID010000026">
    <property type="protein sequence ID" value="MDU0341592.1"/>
    <property type="molecule type" value="Genomic_DNA"/>
</dbReference>
<accession>A0ABU3SB19</accession>
<feature type="domain" description="PD-(D/E)XK endonuclease-like" evidence="1">
    <location>
        <begin position="280"/>
        <end position="517"/>
    </location>
</feature>
<dbReference type="Proteomes" id="UP001254257">
    <property type="component" value="Unassembled WGS sequence"/>
</dbReference>
<dbReference type="RefSeq" id="WP_316019470.1">
    <property type="nucleotide sequence ID" value="NZ_JAWDID010000026.1"/>
</dbReference>